<evidence type="ECO:0000313" key="1">
    <source>
        <dbReference type="EMBL" id="MBP2235261.1"/>
    </source>
</evidence>
<dbReference type="EMBL" id="JAGILA010000002">
    <property type="protein sequence ID" value="MBP2235261.1"/>
    <property type="molecule type" value="Genomic_DNA"/>
</dbReference>
<dbReference type="InterPro" id="IPR011659">
    <property type="entry name" value="WD40"/>
</dbReference>
<comment type="caution">
    <text evidence="1">The sequence shown here is derived from an EMBL/GenBank/DDBJ whole genome shotgun (WGS) entry which is preliminary data.</text>
</comment>
<gene>
    <name evidence="1" type="ORF">J2Z31_001753</name>
</gene>
<accession>A0ABS4QX90</accession>
<dbReference type="InterPro" id="IPR011042">
    <property type="entry name" value="6-blade_b-propeller_TolB-like"/>
</dbReference>
<dbReference type="Proteomes" id="UP000730739">
    <property type="component" value="Unassembled WGS sequence"/>
</dbReference>
<organism evidence="1 2">
    <name type="scientific">Sinorhizobium kostiense</name>
    <dbReference type="NCBI Taxonomy" id="76747"/>
    <lineage>
        <taxon>Bacteria</taxon>
        <taxon>Pseudomonadati</taxon>
        <taxon>Pseudomonadota</taxon>
        <taxon>Alphaproteobacteria</taxon>
        <taxon>Hyphomicrobiales</taxon>
        <taxon>Rhizobiaceae</taxon>
        <taxon>Sinorhizobium/Ensifer group</taxon>
        <taxon>Sinorhizobium</taxon>
    </lineage>
</organism>
<evidence type="ECO:0000313" key="2">
    <source>
        <dbReference type="Proteomes" id="UP000730739"/>
    </source>
</evidence>
<dbReference type="RefSeq" id="WP_209601493.1">
    <property type="nucleotide sequence ID" value="NZ_JAGILA010000002.1"/>
</dbReference>
<name>A0ABS4QX90_9HYPH</name>
<protein>
    <submittedName>
        <fullName evidence="1">Tol biopolymer transport system component</fullName>
    </submittedName>
</protein>
<sequence length="128" mass="13200">MFDLELGTTTRVSVDSAGGQANSGSFESSISADGRYVAFSSNASNLVAGDTNELADVFVHDLQLGTTTRVSVDSAGEDANGSSFQCSISADGRYVTFMSEASNLVAGGTNGIRDIFVADGLAQGWWVA</sequence>
<dbReference type="SUPFAM" id="SSF82171">
    <property type="entry name" value="DPP6 N-terminal domain-like"/>
    <property type="match status" value="1"/>
</dbReference>
<keyword evidence="2" id="KW-1185">Reference proteome</keyword>
<dbReference type="Gene3D" id="2.120.10.30">
    <property type="entry name" value="TolB, C-terminal domain"/>
    <property type="match status" value="1"/>
</dbReference>
<reference evidence="1 2" key="1">
    <citation type="submission" date="2021-03" db="EMBL/GenBank/DDBJ databases">
        <title>Genomic Encyclopedia of Type Strains, Phase IV (KMG-IV): sequencing the most valuable type-strain genomes for metagenomic binning, comparative biology and taxonomic classification.</title>
        <authorList>
            <person name="Goeker M."/>
        </authorList>
    </citation>
    <scope>NUCLEOTIDE SEQUENCE [LARGE SCALE GENOMIC DNA]</scope>
    <source>
        <strain evidence="1 2">DSM 13372</strain>
    </source>
</reference>
<proteinExistence type="predicted"/>
<dbReference type="Pfam" id="PF07676">
    <property type="entry name" value="PD40"/>
    <property type="match status" value="2"/>
</dbReference>